<keyword evidence="9" id="KW-1185">Reference proteome</keyword>
<feature type="compositionally biased region" description="Basic and acidic residues" evidence="6">
    <location>
        <begin position="13"/>
        <end position="30"/>
    </location>
</feature>
<evidence type="ECO:0000313" key="8">
    <source>
        <dbReference type="EMBL" id="GMR42126.1"/>
    </source>
</evidence>
<proteinExistence type="predicted"/>
<keyword evidence="4" id="KW-0378">Hydrolase</keyword>
<evidence type="ECO:0000256" key="5">
    <source>
        <dbReference type="ARBA" id="ARBA00023211"/>
    </source>
</evidence>
<dbReference type="EC" id="3.1.3.16" evidence="2"/>
<keyword evidence="5" id="KW-0464">Manganese</keyword>
<evidence type="ECO:0000256" key="2">
    <source>
        <dbReference type="ARBA" id="ARBA00013081"/>
    </source>
</evidence>
<feature type="non-terminal residue" evidence="8">
    <location>
        <position position="1"/>
    </location>
</feature>
<reference evidence="9" key="1">
    <citation type="submission" date="2022-10" db="EMBL/GenBank/DDBJ databases">
        <title>Genome assembly of Pristionchus species.</title>
        <authorList>
            <person name="Yoshida K."/>
            <person name="Sommer R.J."/>
        </authorList>
    </citation>
    <scope>NUCLEOTIDE SEQUENCE [LARGE SCALE GENOMIC DNA]</scope>
    <source>
        <strain evidence="9">RS5460</strain>
    </source>
</reference>
<keyword evidence="3" id="KW-0479">Metal-binding</keyword>
<dbReference type="GO" id="GO:0004722">
    <property type="term" value="F:protein serine/threonine phosphatase activity"/>
    <property type="evidence" value="ECO:0007669"/>
    <property type="project" value="UniProtKB-EC"/>
</dbReference>
<feature type="domain" description="PPP" evidence="7">
    <location>
        <begin position="130"/>
        <end position="178"/>
    </location>
</feature>
<accession>A0AAN5CGT8</accession>
<comment type="caution">
    <text evidence="8">The sequence shown here is derived from an EMBL/GenBank/DDBJ whole genome shotgun (WGS) entry which is preliminary data.</text>
</comment>
<gene>
    <name evidence="8" type="ORF">PMAYCL1PPCAC_12321</name>
</gene>
<evidence type="ECO:0000313" key="9">
    <source>
        <dbReference type="Proteomes" id="UP001328107"/>
    </source>
</evidence>
<organism evidence="8 9">
    <name type="scientific">Pristionchus mayeri</name>
    <dbReference type="NCBI Taxonomy" id="1317129"/>
    <lineage>
        <taxon>Eukaryota</taxon>
        <taxon>Metazoa</taxon>
        <taxon>Ecdysozoa</taxon>
        <taxon>Nematoda</taxon>
        <taxon>Chromadorea</taxon>
        <taxon>Rhabditida</taxon>
        <taxon>Rhabditina</taxon>
        <taxon>Diplogasteromorpha</taxon>
        <taxon>Diplogasteroidea</taxon>
        <taxon>Neodiplogasteridae</taxon>
        <taxon>Pristionchus</taxon>
    </lineage>
</organism>
<dbReference type="PANTHER" id="PTHR45668:SF3">
    <property type="entry name" value="SERINE_THREONINE-PROTEIN PHOSPHATASE RDGC"/>
    <property type="match status" value="1"/>
</dbReference>
<dbReference type="EMBL" id="BTRK01000003">
    <property type="protein sequence ID" value="GMR42126.1"/>
    <property type="molecule type" value="Genomic_DNA"/>
</dbReference>
<dbReference type="InterPro" id="IPR013235">
    <property type="entry name" value="PPP_dom"/>
</dbReference>
<sequence length="248" mass="29109">SQPSTELIKVSVKRKEESTRSSHREKKRETVSPLSPDRLSPQLTIKSAILIQKWYRRCVARLEARRRASWNIFTALEYAGEQDQLKLYDFFSDVIGTMLEQETDQRVASPIRRALSIYNETADSDAVMTLLSDTQPDNFVVEKTYKGPDVKMPLTRTMIGQMIEAFKLNKILHIKYVFSHSPRSEEGVEDSSECHPSQYFLLLPSHCLRRPTRQVRRPHHHPIQKWIPLCHEPVHLQWRLRRSRRTVH</sequence>
<dbReference type="Pfam" id="PF08321">
    <property type="entry name" value="PPP5"/>
    <property type="match status" value="1"/>
</dbReference>
<dbReference type="GO" id="GO:0046872">
    <property type="term" value="F:metal ion binding"/>
    <property type="evidence" value="ECO:0007669"/>
    <property type="project" value="UniProtKB-KW"/>
</dbReference>
<feature type="region of interest" description="Disordered" evidence="6">
    <location>
        <begin position="1"/>
        <end position="37"/>
    </location>
</feature>
<protein>
    <recommendedName>
        <fullName evidence="2">protein-serine/threonine phosphatase</fullName>
        <ecNumber evidence="2">3.1.3.16</ecNumber>
    </recommendedName>
</protein>
<comment type="cofactor">
    <cofactor evidence="1">
        <name>Mn(2+)</name>
        <dbReference type="ChEBI" id="CHEBI:29035"/>
    </cofactor>
</comment>
<dbReference type="PANTHER" id="PTHR45668">
    <property type="entry name" value="SERINE/THREONINE-PROTEIN PHOSPHATASE 5-RELATED"/>
    <property type="match status" value="1"/>
</dbReference>
<dbReference type="InterPro" id="IPR051134">
    <property type="entry name" value="PPP_phosphatase"/>
</dbReference>
<evidence type="ECO:0000256" key="1">
    <source>
        <dbReference type="ARBA" id="ARBA00001936"/>
    </source>
</evidence>
<evidence type="ECO:0000259" key="7">
    <source>
        <dbReference type="Pfam" id="PF08321"/>
    </source>
</evidence>
<evidence type="ECO:0000256" key="4">
    <source>
        <dbReference type="ARBA" id="ARBA00022801"/>
    </source>
</evidence>
<evidence type="ECO:0000256" key="6">
    <source>
        <dbReference type="SAM" id="MobiDB-lite"/>
    </source>
</evidence>
<dbReference type="Proteomes" id="UP001328107">
    <property type="component" value="Unassembled WGS sequence"/>
</dbReference>
<evidence type="ECO:0000256" key="3">
    <source>
        <dbReference type="ARBA" id="ARBA00022723"/>
    </source>
</evidence>
<dbReference type="AlphaFoldDB" id="A0AAN5CGT8"/>
<name>A0AAN5CGT8_9BILA</name>